<accession>A0A4Y7PV65</accession>
<gene>
    <name evidence="1" type="ORF">BD410DRAFT_444614</name>
</gene>
<protein>
    <submittedName>
        <fullName evidence="1">Uncharacterized protein</fullName>
    </submittedName>
</protein>
<sequence>MRQRGGDVHARLLGYEDMASCPLLTDAGEHVRMIPSGPWQRTIVPGAIPEEDLRKQIMMILMLQTHNELTQSMSTTSLHQGYPPALVQQRTEKKLNDLSVHLFVKWLHSYATRIIAIRKIKDFK</sequence>
<evidence type="ECO:0000313" key="1">
    <source>
        <dbReference type="EMBL" id="TDL19307.1"/>
    </source>
</evidence>
<dbReference type="Proteomes" id="UP000294933">
    <property type="component" value="Unassembled WGS sequence"/>
</dbReference>
<evidence type="ECO:0000313" key="2">
    <source>
        <dbReference type="Proteomes" id="UP000294933"/>
    </source>
</evidence>
<name>A0A4Y7PV65_9AGAM</name>
<dbReference type="AlphaFoldDB" id="A0A4Y7PV65"/>
<organism evidence="1 2">
    <name type="scientific">Rickenella mellea</name>
    <dbReference type="NCBI Taxonomy" id="50990"/>
    <lineage>
        <taxon>Eukaryota</taxon>
        <taxon>Fungi</taxon>
        <taxon>Dikarya</taxon>
        <taxon>Basidiomycota</taxon>
        <taxon>Agaricomycotina</taxon>
        <taxon>Agaricomycetes</taxon>
        <taxon>Hymenochaetales</taxon>
        <taxon>Rickenellaceae</taxon>
        <taxon>Rickenella</taxon>
    </lineage>
</organism>
<dbReference type="OrthoDB" id="2013972at2759"/>
<keyword evidence="2" id="KW-1185">Reference proteome</keyword>
<proteinExistence type="predicted"/>
<dbReference type="VEuPathDB" id="FungiDB:BD410DRAFT_444614"/>
<reference evidence="1 2" key="1">
    <citation type="submission" date="2018-06" db="EMBL/GenBank/DDBJ databases">
        <title>A transcriptomic atlas of mushroom development highlights an independent origin of complex multicellularity.</title>
        <authorList>
            <consortium name="DOE Joint Genome Institute"/>
            <person name="Krizsan K."/>
            <person name="Almasi E."/>
            <person name="Merenyi Z."/>
            <person name="Sahu N."/>
            <person name="Viragh M."/>
            <person name="Koszo T."/>
            <person name="Mondo S."/>
            <person name="Kiss B."/>
            <person name="Balint B."/>
            <person name="Kues U."/>
            <person name="Barry K."/>
            <person name="Hegedus J.C."/>
            <person name="Henrissat B."/>
            <person name="Johnson J."/>
            <person name="Lipzen A."/>
            <person name="Ohm R."/>
            <person name="Nagy I."/>
            <person name="Pangilinan J."/>
            <person name="Yan J."/>
            <person name="Xiong Y."/>
            <person name="Grigoriev I.V."/>
            <person name="Hibbett D.S."/>
            <person name="Nagy L.G."/>
        </authorList>
    </citation>
    <scope>NUCLEOTIDE SEQUENCE [LARGE SCALE GENOMIC DNA]</scope>
    <source>
        <strain evidence="1 2">SZMC22713</strain>
    </source>
</reference>
<dbReference type="STRING" id="50990.A0A4Y7PV65"/>
<dbReference type="EMBL" id="ML170198">
    <property type="protein sequence ID" value="TDL19307.1"/>
    <property type="molecule type" value="Genomic_DNA"/>
</dbReference>